<accession>A0A2T8F8I5</accession>
<dbReference type="FunFam" id="2.60.40.10:FF:000270">
    <property type="entry name" value="Cell surface protein"/>
    <property type="match status" value="1"/>
</dbReference>
<dbReference type="PROSITE" id="PS50093">
    <property type="entry name" value="PKD"/>
    <property type="match status" value="1"/>
</dbReference>
<evidence type="ECO:0000259" key="2">
    <source>
        <dbReference type="PROSITE" id="PS50093"/>
    </source>
</evidence>
<proteinExistence type="predicted"/>
<feature type="domain" description="PKD" evidence="2">
    <location>
        <begin position="1"/>
        <end position="73"/>
    </location>
</feature>
<keyword evidence="4" id="KW-1185">Reference proteome</keyword>
<dbReference type="Gene3D" id="2.60.40.10">
    <property type="entry name" value="Immunoglobulins"/>
    <property type="match status" value="1"/>
</dbReference>
<dbReference type="CDD" id="cd00146">
    <property type="entry name" value="PKD"/>
    <property type="match status" value="1"/>
</dbReference>
<dbReference type="GO" id="GO:0003993">
    <property type="term" value="F:acid phosphatase activity"/>
    <property type="evidence" value="ECO:0007669"/>
    <property type="project" value="InterPro"/>
</dbReference>
<dbReference type="PANTHER" id="PTHR22953">
    <property type="entry name" value="ACID PHOSPHATASE RELATED"/>
    <property type="match status" value="1"/>
</dbReference>
<dbReference type="Gene3D" id="3.60.21.10">
    <property type="match status" value="1"/>
</dbReference>
<evidence type="ECO:0000313" key="3">
    <source>
        <dbReference type="EMBL" id="PVG81977.1"/>
    </source>
</evidence>
<dbReference type="SUPFAM" id="SSF56300">
    <property type="entry name" value="Metallo-dependent phosphatases"/>
    <property type="match status" value="1"/>
</dbReference>
<gene>
    <name evidence="3" type="ORF">DDE18_14875</name>
</gene>
<protein>
    <submittedName>
        <fullName evidence="3">Alkaline phosphatase</fullName>
    </submittedName>
</protein>
<evidence type="ECO:0000256" key="1">
    <source>
        <dbReference type="ARBA" id="ARBA00022729"/>
    </source>
</evidence>
<dbReference type="InterPro" id="IPR000601">
    <property type="entry name" value="PKD_dom"/>
</dbReference>
<comment type="caution">
    <text evidence="3">The sequence shown here is derived from an EMBL/GenBank/DDBJ whole genome shotgun (WGS) entry which is preliminary data.</text>
</comment>
<reference evidence="3 4" key="1">
    <citation type="submission" date="2018-04" db="EMBL/GenBank/DDBJ databases">
        <title>Genome of Nocardioides gansuensis WSJ-1.</title>
        <authorList>
            <person name="Wu S."/>
            <person name="Wang G."/>
        </authorList>
    </citation>
    <scope>NUCLEOTIDE SEQUENCE [LARGE SCALE GENOMIC DNA]</scope>
    <source>
        <strain evidence="3 4">WSJ-1</strain>
    </source>
</reference>
<dbReference type="Pfam" id="PF00149">
    <property type="entry name" value="Metallophos"/>
    <property type="match status" value="1"/>
</dbReference>
<name>A0A2T8F8I5_9ACTN</name>
<dbReference type="Pfam" id="PF18911">
    <property type="entry name" value="PKD_4"/>
    <property type="match status" value="1"/>
</dbReference>
<dbReference type="InterPro" id="IPR039331">
    <property type="entry name" value="PAPs-like"/>
</dbReference>
<dbReference type="InterPro" id="IPR022409">
    <property type="entry name" value="PKD/Chitinase_dom"/>
</dbReference>
<dbReference type="InterPro" id="IPR035986">
    <property type="entry name" value="PKD_dom_sf"/>
</dbReference>
<dbReference type="Proteomes" id="UP000246018">
    <property type="component" value="Unassembled WGS sequence"/>
</dbReference>
<dbReference type="GO" id="GO:0005975">
    <property type="term" value="P:carbohydrate metabolic process"/>
    <property type="evidence" value="ECO:0007669"/>
    <property type="project" value="UniProtKB-ARBA"/>
</dbReference>
<dbReference type="PANTHER" id="PTHR22953:SF153">
    <property type="entry name" value="PURPLE ACID PHOSPHATASE"/>
    <property type="match status" value="1"/>
</dbReference>
<sequence>MTPASGTAPLAVTFTDTSTGSPTSWLWDFGDGTTSATQHPTHTYTTTGTYTVSLTATNAAGSDTATRTEAVTVQAPPPGDVPVLVGAGDIADCSLSEDSATAALLSSTPGTVFTLGDNAYPDGTTADFADCYHPTWGIVKDRTRPVAGNHEYHTTNAAPYYAYFGAAAGDPTKGWYSYDIGTDWHVVVLNSNCSFVGGCGAGSPQEQWLRADLAASTRACTVAMWHNPRFSSGIYGDDSSTNAFWQALYQDGAELILTGHEHHYERFAPQNPAGVADPAYGIQQIIVGTGGKDLRWFNTIAANSLVRSVTSHGVLKLTLHSASYDWNFLPIPGDALNDSGTNTCHGAPS</sequence>
<dbReference type="SMART" id="SM00089">
    <property type="entry name" value="PKD"/>
    <property type="match status" value="1"/>
</dbReference>
<dbReference type="OrthoDB" id="9804511at2"/>
<keyword evidence="1" id="KW-0732">Signal</keyword>
<dbReference type="EMBL" id="QDGZ01000006">
    <property type="protein sequence ID" value="PVG81977.1"/>
    <property type="molecule type" value="Genomic_DNA"/>
</dbReference>
<organism evidence="3 4">
    <name type="scientific">Nocardioides gansuensis</name>
    <dbReference type="NCBI Taxonomy" id="2138300"/>
    <lineage>
        <taxon>Bacteria</taxon>
        <taxon>Bacillati</taxon>
        <taxon>Actinomycetota</taxon>
        <taxon>Actinomycetes</taxon>
        <taxon>Propionibacteriales</taxon>
        <taxon>Nocardioidaceae</taxon>
        <taxon>Nocardioides</taxon>
    </lineage>
</organism>
<dbReference type="InterPro" id="IPR004843">
    <property type="entry name" value="Calcineurin-like_PHP"/>
</dbReference>
<dbReference type="SUPFAM" id="SSF49299">
    <property type="entry name" value="PKD domain"/>
    <property type="match status" value="1"/>
</dbReference>
<dbReference type="InterPro" id="IPR013783">
    <property type="entry name" value="Ig-like_fold"/>
</dbReference>
<dbReference type="AlphaFoldDB" id="A0A2T8F8I5"/>
<dbReference type="InterPro" id="IPR029052">
    <property type="entry name" value="Metallo-depent_PP-like"/>
</dbReference>
<evidence type="ECO:0000313" key="4">
    <source>
        <dbReference type="Proteomes" id="UP000246018"/>
    </source>
</evidence>